<dbReference type="InterPro" id="IPR043129">
    <property type="entry name" value="ATPase_NBD"/>
</dbReference>
<dbReference type="RefSeq" id="WP_105958556.1">
    <property type="nucleotide sequence ID" value="NZ_PVNS01000004.1"/>
</dbReference>
<reference evidence="2 3" key="1">
    <citation type="submission" date="2018-03" db="EMBL/GenBank/DDBJ databases">
        <title>Bacillus urumqiensis sp. nov., a moderately haloalkaliphilic bacterium isolated from a salt lake.</title>
        <authorList>
            <person name="Zhao B."/>
            <person name="Liao Z."/>
        </authorList>
    </citation>
    <scope>NUCLEOTIDE SEQUENCE [LARGE SCALE GENOMIC DNA]</scope>
    <source>
        <strain evidence="2 3">BZ-SZ-XJ18</strain>
    </source>
</reference>
<feature type="domain" description="Gcp-like" evidence="1">
    <location>
        <begin position="32"/>
        <end position="224"/>
    </location>
</feature>
<evidence type="ECO:0000313" key="3">
    <source>
        <dbReference type="Proteomes" id="UP000243650"/>
    </source>
</evidence>
<evidence type="ECO:0000313" key="2">
    <source>
        <dbReference type="EMBL" id="PRO66367.1"/>
    </source>
</evidence>
<comment type="caution">
    <text evidence="2">The sequence shown here is derived from an EMBL/GenBank/DDBJ whole genome shotgun (WGS) entry which is preliminary data.</text>
</comment>
<dbReference type="OrthoDB" id="9784166at2"/>
<evidence type="ECO:0000259" key="1">
    <source>
        <dbReference type="Pfam" id="PF00814"/>
    </source>
</evidence>
<dbReference type="NCBIfam" id="TIGR03725">
    <property type="entry name" value="T6A_YeaZ"/>
    <property type="match status" value="1"/>
</dbReference>
<dbReference type="CDD" id="cd24032">
    <property type="entry name" value="ASKHA_NBD_TsaB"/>
    <property type="match status" value="1"/>
</dbReference>
<dbReference type="Gene3D" id="3.30.420.40">
    <property type="match status" value="2"/>
</dbReference>
<proteinExistence type="predicted"/>
<organism evidence="2 3">
    <name type="scientific">Alkalicoccus urumqiensis</name>
    <name type="common">Bacillus urumqiensis</name>
    <dbReference type="NCBI Taxonomy" id="1548213"/>
    <lineage>
        <taxon>Bacteria</taxon>
        <taxon>Bacillati</taxon>
        <taxon>Bacillota</taxon>
        <taxon>Bacilli</taxon>
        <taxon>Bacillales</taxon>
        <taxon>Bacillaceae</taxon>
        <taxon>Alkalicoccus</taxon>
    </lineage>
</organism>
<accession>A0A2P6MJA9</accession>
<sequence>MIMLTIDTSTFALSVAVVDHDRTIGEWTTHLKKNHSIRLMPAVRMLLEECDLSLQDLDAVAVAKGPGSYTGVRIGLMTAKSLAWAAGLPLYGVSSLSVLAANARGSQLISPFMDARRGQVFTGLYRFENGKLMQEKPDQIRMHDDWLHELAAGGEPVTLISPDYSKHQELISQTLGELELPAHAQDHLPRASSIAMLAAEQNPYKNVHDAVPEYLRLAEAEAKWREAHGK</sequence>
<protein>
    <submittedName>
        <fullName evidence="2">tRNA (Adenosine(37)-N6)-threonylcarbamoyltransferase complex dimerization subunit type 1 TsaB</fullName>
    </submittedName>
</protein>
<dbReference type="EMBL" id="PVNS01000004">
    <property type="protein sequence ID" value="PRO66367.1"/>
    <property type="molecule type" value="Genomic_DNA"/>
</dbReference>
<dbReference type="SUPFAM" id="SSF53067">
    <property type="entry name" value="Actin-like ATPase domain"/>
    <property type="match status" value="2"/>
</dbReference>
<dbReference type="AlphaFoldDB" id="A0A2P6MJA9"/>
<name>A0A2P6MJA9_ALKUR</name>
<dbReference type="GO" id="GO:0005829">
    <property type="term" value="C:cytosol"/>
    <property type="evidence" value="ECO:0007669"/>
    <property type="project" value="TreeGrafter"/>
</dbReference>
<dbReference type="InterPro" id="IPR000905">
    <property type="entry name" value="Gcp-like_dom"/>
</dbReference>
<dbReference type="PANTHER" id="PTHR11735:SF11">
    <property type="entry name" value="TRNA THREONYLCARBAMOYLADENOSINE BIOSYNTHESIS PROTEIN TSAB"/>
    <property type="match status" value="1"/>
</dbReference>
<dbReference type="PANTHER" id="PTHR11735">
    <property type="entry name" value="TRNA N6-ADENOSINE THREONYLCARBAMOYLTRANSFERASE"/>
    <property type="match status" value="1"/>
</dbReference>
<gene>
    <name evidence="2" type="primary">tsaB</name>
    <name evidence="2" type="ORF">C6I21_06080</name>
</gene>
<dbReference type="GO" id="GO:0016740">
    <property type="term" value="F:transferase activity"/>
    <property type="evidence" value="ECO:0007669"/>
    <property type="project" value="UniProtKB-KW"/>
</dbReference>
<dbReference type="InterPro" id="IPR022496">
    <property type="entry name" value="T6A_TsaB"/>
</dbReference>
<keyword evidence="3" id="KW-1185">Reference proteome</keyword>
<dbReference type="Proteomes" id="UP000243650">
    <property type="component" value="Unassembled WGS sequence"/>
</dbReference>
<dbReference type="GO" id="GO:0002949">
    <property type="term" value="P:tRNA threonylcarbamoyladenosine modification"/>
    <property type="evidence" value="ECO:0007669"/>
    <property type="project" value="InterPro"/>
</dbReference>
<dbReference type="Pfam" id="PF00814">
    <property type="entry name" value="TsaD"/>
    <property type="match status" value="1"/>
</dbReference>
<keyword evidence="2" id="KW-0808">Transferase</keyword>